<name>A0A7C5YT22_9CREN</name>
<evidence type="ECO:0000313" key="1">
    <source>
        <dbReference type="EMBL" id="HHP81196.1"/>
    </source>
</evidence>
<proteinExistence type="predicted"/>
<dbReference type="EMBL" id="DRUB01000116">
    <property type="protein sequence ID" value="HHR96370.1"/>
    <property type="molecule type" value="Genomic_DNA"/>
</dbReference>
<gene>
    <name evidence="2" type="ORF">ENL47_06080</name>
    <name evidence="1" type="ORF">ENM84_00880</name>
</gene>
<organism evidence="2">
    <name type="scientific">Ignisphaera aggregans</name>
    <dbReference type="NCBI Taxonomy" id="334771"/>
    <lineage>
        <taxon>Archaea</taxon>
        <taxon>Thermoproteota</taxon>
        <taxon>Thermoprotei</taxon>
        <taxon>Desulfurococcales</taxon>
        <taxon>Desulfurococcaceae</taxon>
        <taxon>Ignisphaera</taxon>
    </lineage>
</organism>
<comment type="caution">
    <text evidence="2">The sequence shown here is derived from an EMBL/GenBank/DDBJ whole genome shotgun (WGS) entry which is preliminary data.</text>
</comment>
<accession>A0A7C5YT22</accession>
<dbReference type="EMBL" id="DRZI01000030">
    <property type="protein sequence ID" value="HHP81196.1"/>
    <property type="molecule type" value="Genomic_DNA"/>
</dbReference>
<dbReference type="AlphaFoldDB" id="A0A7C5YT22"/>
<evidence type="ECO:0000313" key="2">
    <source>
        <dbReference type="EMBL" id="HHR96370.1"/>
    </source>
</evidence>
<evidence type="ECO:0008006" key="3">
    <source>
        <dbReference type="Google" id="ProtNLM"/>
    </source>
</evidence>
<dbReference type="Gene3D" id="1.20.120.330">
    <property type="entry name" value="Nucleotidyltransferases domain 2"/>
    <property type="match status" value="1"/>
</dbReference>
<dbReference type="Pfam" id="PF05942">
    <property type="entry name" value="PaREP1"/>
    <property type="match status" value="1"/>
</dbReference>
<reference evidence="2" key="1">
    <citation type="journal article" date="2020" name="mSystems">
        <title>Genome- and Community-Level Interaction Insights into Carbon Utilization and Element Cycling Functions of Hydrothermarchaeota in Hydrothermal Sediment.</title>
        <authorList>
            <person name="Zhou Z."/>
            <person name="Liu Y."/>
            <person name="Xu W."/>
            <person name="Pan J."/>
            <person name="Luo Z.H."/>
            <person name="Li M."/>
        </authorList>
    </citation>
    <scope>NUCLEOTIDE SEQUENCE [LARGE SCALE GENOMIC DNA]</scope>
    <source>
        <strain evidence="2">SpSt-1</strain>
        <strain evidence="1">SpSt-1121</strain>
    </source>
</reference>
<sequence>MYRSFIEEAKKALDMAFKEVKEFRKDRESLRLRDACEKGWLAIVLAIDALLVELGFKKPESYAERRALLRELEKKFPRFAELGLRDRFGARGYYLHILGYHEGLLSEEEVVEELEKAKKYVEDVEAILNKVKNRSYNNSM</sequence>
<dbReference type="InterPro" id="IPR010268">
    <property type="entry name" value="PaREP1"/>
</dbReference>
<protein>
    <recommendedName>
        <fullName evidence="3">HEPN domain-containing protein</fullName>
    </recommendedName>
</protein>